<dbReference type="Pfam" id="PF13966">
    <property type="entry name" value="zf-RVT"/>
    <property type="match status" value="1"/>
</dbReference>
<reference evidence="4" key="2">
    <citation type="submission" date="2021-03" db="UniProtKB">
        <authorList>
            <consortium name="EnsemblPlants"/>
        </authorList>
    </citation>
    <scope>IDENTIFICATION</scope>
</reference>
<dbReference type="Gramene" id="evm.model.08.1511">
    <property type="protein sequence ID" value="cds.evm.model.08.1511"/>
    <property type="gene ID" value="evm.TU.08.1511"/>
</dbReference>
<dbReference type="Proteomes" id="UP000596661">
    <property type="component" value="Chromosome 8"/>
</dbReference>
<dbReference type="SUPFAM" id="SSF56219">
    <property type="entry name" value="DNase I-like"/>
    <property type="match status" value="1"/>
</dbReference>
<dbReference type="GO" id="GO:0003676">
    <property type="term" value="F:nucleic acid binding"/>
    <property type="evidence" value="ECO:0007669"/>
    <property type="project" value="InterPro"/>
</dbReference>
<dbReference type="InterPro" id="IPR036397">
    <property type="entry name" value="RNaseH_sf"/>
</dbReference>
<dbReference type="InterPro" id="IPR043502">
    <property type="entry name" value="DNA/RNA_pol_sf"/>
</dbReference>
<proteinExistence type="predicted"/>
<dbReference type="InterPro" id="IPR026960">
    <property type="entry name" value="RVT-Znf"/>
</dbReference>
<dbReference type="SUPFAM" id="SSF56672">
    <property type="entry name" value="DNA/RNA polymerases"/>
    <property type="match status" value="1"/>
</dbReference>
<evidence type="ECO:0000313" key="5">
    <source>
        <dbReference type="Proteomes" id="UP000596661"/>
    </source>
</evidence>
<dbReference type="EMBL" id="UZAU01000713">
    <property type="status" value="NOT_ANNOTATED_CDS"/>
    <property type="molecule type" value="Genomic_DNA"/>
</dbReference>
<dbReference type="GO" id="GO:0004523">
    <property type="term" value="F:RNA-DNA hybrid ribonuclease activity"/>
    <property type="evidence" value="ECO:0007669"/>
    <property type="project" value="InterPro"/>
</dbReference>
<feature type="domain" description="Reverse transcriptase" evidence="1">
    <location>
        <begin position="379"/>
        <end position="488"/>
    </location>
</feature>
<accession>A0A803Q8X4</accession>
<sequence>MFKGVCGGNFNEMFSNSEKHGGNSKPDYLMYNFCKVLSKCALKEISTKGGLFTWCNGRAANLVFEKLDRVFCNPDWLEKFHKCSVSLLDWRTSDHRPLVFKAQVSNVGHKENMPWGSRFYFEKAWADNDECLEIIQEVWSNKCSRQPVDNLNFLLKGCGDKLQRWNKLQKTTLNSRLKELKEKINRLAQSCNPSDWLVMQKLEHDLNCVDEKNEVYWKQRSRALWLKHGDRNTKFFHYKASQRRKKNAIYGLFDDHQQWQTSFEKITEISINYFQNLFSKSNRGVELYDTLHGCVPNRISYEENRKLLEPFDENDVKNALFQIHPLKAPGKDGLPSLFFQKHWDIVGPDVTEACLEILNLNKDCRSLNETLICLIPKVKQPTKMSEFRPISLCNVVYKVVAKCLANRMKGSLDNAISSNESAFIGGRLIQDNAILGFESLHCKRKGRFGNGKKMALKLDISKAYDRVEWDFLEAMMTCLGYEEAWISKVERAGKIHELRFDNLEHKLSHLLFADDSLVFLNASIEESLALKKVLYSYSQLSGQSINLEKSDLCVGGKISTELAEALATNLGVSLVNTHTKYLGMPTFVGKNKKEVFGKICDRVEAKLQGWKVGLFSQAGKEILIKAIVQALPCYGSWEKMCKLKEQGGMGFRELESFNQALLAKQGWKILTNPDCLMAKVLKALYFPHNNFLEAKVGHYGSHIWRGIVWGRELLLKGYRWHIGNGLTIRINEDPWLPRGAPFALRSKVLGINPNREREDIIGWSFTPNGQYTVASGYKLRFSDPQVAECSDKSILKKWWNFIWSSKLTLKMKNIIWSLFHHWIPVKTELTKRGMALNLYCDQCNVYVEDICHALWYCPKTQDLWKHFGFLHLFLPNIGKAPDFLFIMKDRCSKETFILFLGVTWLIWHRRNKCIFQQKNFDNKVWIEWASNLIDFQLQTDSTPPLPPLKKSPVSWSPPPSGTFMINADVSLIVGQPGCGLGVVIRDHLGAVVVAETIFIPSCLSFNMAESLAIRSGLKLADRWSLSTICISSDCQSVIHALNGDNHSITDWGLVVKDCIKAKENFNFVSFLFSPRQWNKVANCLATWARLFKTSKVWTSSMPLCAAAVLEADLPCCVGLIKSYSSPPPSDSTLSFFLSPSGAWDPFKLHQFFDDQLIDHILNVPISGHGCSDDLIWSGNTSGLFTVKSAYHLAVTSRDIPSTSSFD</sequence>
<dbReference type="InterPro" id="IPR002156">
    <property type="entry name" value="RNaseH_domain"/>
</dbReference>
<dbReference type="Gene3D" id="3.30.420.10">
    <property type="entry name" value="Ribonuclease H-like superfamily/Ribonuclease H"/>
    <property type="match status" value="1"/>
</dbReference>
<dbReference type="Pfam" id="PF00078">
    <property type="entry name" value="RVT_1"/>
    <property type="match status" value="1"/>
</dbReference>
<dbReference type="PANTHER" id="PTHR33116">
    <property type="entry name" value="REVERSE TRANSCRIPTASE ZINC-BINDING DOMAIN-CONTAINING PROTEIN-RELATED-RELATED"/>
    <property type="match status" value="1"/>
</dbReference>
<dbReference type="Pfam" id="PF13456">
    <property type="entry name" value="RVT_3"/>
    <property type="match status" value="1"/>
</dbReference>
<keyword evidence="5" id="KW-1185">Reference proteome</keyword>
<dbReference type="InterPro" id="IPR036691">
    <property type="entry name" value="Endo/exonu/phosph_ase_sf"/>
</dbReference>
<dbReference type="EnsemblPlants" id="evm.model.08.1511">
    <property type="protein sequence ID" value="cds.evm.model.08.1511"/>
    <property type="gene ID" value="evm.TU.08.1511"/>
</dbReference>
<dbReference type="OMA" id="FRLNIAN"/>
<organism evidence="4 5">
    <name type="scientific">Cannabis sativa</name>
    <name type="common">Hemp</name>
    <name type="synonym">Marijuana</name>
    <dbReference type="NCBI Taxonomy" id="3483"/>
    <lineage>
        <taxon>Eukaryota</taxon>
        <taxon>Viridiplantae</taxon>
        <taxon>Streptophyta</taxon>
        <taxon>Embryophyta</taxon>
        <taxon>Tracheophyta</taxon>
        <taxon>Spermatophyta</taxon>
        <taxon>Magnoliopsida</taxon>
        <taxon>eudicotyledons</taxon>
        <taxon>Gunneridae</taxon>
        <taxon>Pentapetalae</taxon>
        <taxon>rosids</taxon>
        <taxon>fabids</taxon>
        <taxon>Rosales</taxon>
        <taxon>Cannabaceae</taxon>
        <taxon>Cannabis</taxon>
    </lineage>
</organism>
<dbReference type="CDD" id="cd06222">
    <property type="entry name" value="RNase_H_like"/>
    <property type="match status" value="1"/>
</dbReference>
<evidence type="ECO:0000259" key="2">
    <source>
        <dbReference type="Pfam" id="PF13456"/>
    </source>
</evidence>
<dbReference type="Gene3D" id="3.60.10.10">
    <property type="entry name" value="Endonuclease/exonuclease/phosphatase"/>
    <property type="match status" value="1"/>
</dbReference>
<evidence type="ECO:0008006" key="6">
    <source>
        <dbReference type="Google" id="ProtNLM"/>
    </source>
</evidence>
<dbReference type="InterPro" id="IPR044730">
    <property type="entry name" value="RNase_H-like_dom_plant"/>
</dbReference>
<protein>
    <recommendedName>
        <fullName evidence="6">Reverse transcriptase</fullName>
    </recommendedName>
</protein>
<name>A0A803Q8X4_CANSA</name>
<dbReference type="CDD" id="cd01650">
    <property type="entry name" value="RT_nLTR_like"/>
    <property type="match status" value="1"/>
</dbReference>
<dbReference type="SUPFAM" id="SSF53098">
    <property type="entry name" value="Ribonuclease H-like"/>
    <property type="match status" value="1"/>
</dbReference>
<dbReference type="InterPro" id="IPR012337">
    <property type="entry name" value="RNaseH-like_sf"/>
</dbReference>
<feature type="domain" description="RNase H type-1" evidence="2">
    <location>
        <begin position="967"/>
        <end position="1088"/>
    </location>
</feature>
<dbReference type="InterPro" id="IPR000477">
    <property type="entry name" value="RT_dom"/>
</dbReference>
<evidence type="ECO:0000313" key="4">
    <source>
        <dbReference type="EnsemblPlants" id="cds.evm.model.08.1511"/>
    </source>
</evidence>
<dbReference type="PANTHER" id="PTHR33116:SF86">
    <property type="entry name" value="REVERSE TRANSCRIPTASE DOMAIN-CONTAINING PROTEIN"/>
    <property type="match status" value="1"/>
</dbReference>
<dbReference type="AlphaFoldDB" id="A0A803Q8X4"/>
<evidence type="ECO:0000259" key="3">
    <source>
        <dbReference type="Pfam" id="PF13966"/>
    </source>
</evidence>
<evidence type="ECO:0000259" key="1">
    <source>
        <dbReference type="Pfam" id="PF00078"/>
    </source>
</evidence>
<feature type="domain" description="Reverse transcriptase zinc-binding" evidence="3">
    <location>
        <begin position="771"/>
        <end position="864"/>
    </location>
</feature>
<reference evidence="4" key="1">
    <citation type="submission" date="2018-11" db="EMBL/GenBank/DDBJ databases">
        <authorList>
            <person name="Grassa J C."/>
        </authorList>
    </citation>
    <scope>NUCLEOTIDE SEQUENCE [LARGE SCALE GENOMIC DNA]</scope>
</reference>